<dbReference type="UniPathway" id="UPA00034">
    <property type="reaction ID" value="UER00025"/>
</dbReference>
<evidence type="ECO:0000313" key="10">
    <source>
        <dbReference type="EMBL" id="SHI17589.1"/>
    </source>
</evidence>
<comment type="subcellular location">
    <subcellularLocation>
        <location evidence="8">Cytoplasm</location>
    </subcellularLocation>
</comment>
<feature type="binding site" evidence="8">
    <location>
        <begin position="73"/>
        <end position="74"/>
    </location>
    <ligand>
        <name>substrate</name>
    </ligand>
</feature>
<feature type="site" description="Could be important to modulate the pK values of the two catalytic cysteine residues" evidence="8">
    <location>
        <position position="162"/>
    </location>
</feature>
<feature type="site" description="Could be important to modulate the pK values of the two catalytic cysteine residues" evidence="8">
    <location>
        <position position="208"/>
    </location>
</feature>
<evidence type="ECO:0000256" key="4">
    <source>
        <dbReference type="ARBA" id="ARBA00022605"/>
    </source>
</evidence>
<feature type="binding site" evidence="8">
    <location>
        <position position="190"/>
    </location>
    <ligand>
        <name>substrate</name>
    </ligand>
</feature>
<dbReference type="Proteomes" id="UP000184241">
    <property type="component" value="Unassembled WGS sequence"/>
</dbReference>
<dbReference type="RefSeq" id="WP_073019764.1">
    <property type="nucleotide sequence ID" value="NZ_FQXU01000007.1"/>
</dbReference>
<comment type="similarity">
    <text evidence="2 8">Belongs to the diaminopimelate epimerase family.</text>
</comment>
<feature type="binding site" evidence="8">
    <location>
        <begin position="208"/>
        <end position="209"/>
    </location>
    <ligand>
        <name>substrate</name>
    </ligand>
</feature>
<dbReference type="PROSITE" id="PS01326">
    <property type="entry name" value="DAP_EPIMERASE"/>
    <property type="match status" value="1"/>
</dbReference>
<evidence type="ECO:0000256" key="5">
    <source>
        <dbReference type="ARBA" id="ARBA00023154"/>
    </source>
</evidence>
<evidence type="ECO:0000256" key="8">
    <source>
        <dbReference type="HAMAP-Rule" id="MF_00197"/>
    </source>
</evidence>
<name>A0A1M5Z065_9CLOT</name>
<feature type="active site" evidence="9">
    <location>
        <position position="72"/>
    </location>
</feature>
<feature type="binding site" evidence="8">
    <location>
        <position position="11"/>
    </location>
    <ligand>
        <name>substrate</name>
    </ligand>
</feature>
<organism evidence="10 11">
    <name type="scientific">Clostridium intestinale DSM 6191</name>
    <dbReference type="NCBI Taxonomy" id="1121320"/>
    <lineage>
        <taxon>Bacteria</taxon>
        <taxon>Bacillati</taxon>
        <taxon>Bacillota</taxon>
        <taxon>Clostridia</taxon>
        <taxon>Eubacteriales</taxon>
        <taxon>Clostridiaceae</taxon>
        <taxon>Clostridium</taxon>
    </lineage>
</organism>
<feature type="active site" description="Proton donor" evidence="8">
    <location>
        <position position="72"/>
    </location>
</feature>
<keyword evidence="4 8" id="KW-0028">Amino-acid biosynthesis</keyword>
<dbReference type="GO" id="GO:0005829">
    <property type="term" value="C:cytosol"/>
    <property type="evidence" value="ECO:0007669"/>
    <property type="project" value="TreeGrafter"/>
</dbReference>
<dbReference type="SUPFAM" id="SSF54506">
    <property type="entry name" value="Diaminopimelate epimerase-like"/>
    <property type="match status" value="2"/>
</dbReference>
<feature type="binding site" evidence="8">
    <location>
        <begin position="218"/>
        <end position="219"/>
    </location>
    <ligand>
        <name>substrate</name>
    </ligand>
</feature>
<comment type="catalytic activity">
    <reaction evidence="7 8">
        <text>(2S,6S)-2,6-diaminopimelate = meso-2,6-diaminopimelate</text>
        <dbReference type="Rhea" id="RHEA:15393"/>
        <dbReference type="ChEBI" id="CHEBI:57609"/>
        <dbReference type="ChEBI" id="CHEBI:57791"/>
        <dbReference type="EC" id="5.1.1.7"/>
    </reaction>
</comment>
<dbReference type="AlphaFoldDB" id="A0A1M5Z065"/>
<dbReference type="EMBL" id="FQXU01000007">
    <property type="protein sequence ID" value="SHI17589.1"/>
    <property type="molecule type" value="Genomic_DNA"/>
</dbReference>
<evidence type="ECO:0000256" key="2">
    <source>
        <dbReference type="ARBA" id="ARBA00010219"/>
    </source>
</evidence>
<dbReference type="NCBIfam" id="TIGR00652">
    <property type="entry name" value="DapF"/>
    <property type="match status" value="1"/>
</dbReference>
<dbReference type="InterPro" id="IPR001653">
    <property type="entry name" value="DAP_epimerase_DapF"/>
</dbReference>
<dbReference type="PANTHER" id="PTHR31689:SF0">
    <property type="entry name" value="DIAMINOPIMELATE EPIMERASE"/>
    <property type="match status" value="1"/>
</dbReference>
<feature type="binding site" evidence="8">
    <location>
        <position position="63"/>
    </location>
    <ligand>
        <name>substrate</name>
    </ligand>
</feature>
<dbReference type="GO" id="GO:0008837">
    <property type="term" value="F:diaminopimelate epimerase activity"/>
    <property type="evidence" value="ECO:0007669"/>
    <property type="project" value="UniProtKB-UniRule"/>
</dbReference>
<comment type="caution">
    <text evidence="8">Lacks conserved residue(s) required for the propagation of feature annotation.</text>
</comment>
<dbReference type="InterPro" id="IPR018510">
    <property type="entry name" value="DAP_epimerase_AS"/>
</dbReference>
<reference evidence="10 11" key="1">
    <citation type="submission" date="2016-11" db="EMBL/GenBank/DDBJ databases">
        <authorList>
            <person name="Jaros S."/>
            <person name="Januszkiewicz K."/>
            <person name="Wedrychowicz H."/>
        </authorList>
    </citation>
    <scope>NUCLEOTIDE SEQUENCE [LARGE SCALE GENOMIC DNA]</scope>
    <source>
        <strain evidence="10 11">DSM 6191</strain>
    </source>
</reference>
<evidence type="ECO:0000256" key="7">
    <source>
        <dbReference type="ARBA" id="ARBA00051712"/>
    </source>
</evidence>
<accession>A0A1M5Z065</accession>
<keyword evidence="8" id="KW-0963">Cytoplasm</keyword>
<keyword evidence="6 8" id="KW-0413">Isomerase</keyword>
<sequence>MKFYKMHGNGNDFIVIDDRNETFLGKESELAKKVCHRHFGIGADGILLVRNNKEADSEMIIINSDGSYAAMCGNGLRCFIKYIYDLEIVKKSNMKIMTGDGLKDVDIKLIGDQISEIKVFMGKASYEPNKIPVKIKEKLKDFELHANNKEYNITSMLLGVPHTVIFEEEETDITEGRAIEKHEIFPEGTNVNFCEVLDRDNIKVRTWERGAGATLACGTGNCAAAVAAFDKGYTNKQVKVHVPGGVLEVLIETEGVYMIGNAEVICNGEVYI</sequence>
<evidence type="ECO:0000256" key="9">
    <source>
        <dbReference type="PROSITE-ProRule" id="PRU10125"/>
    </source>
</evidence>
<dbReference type="Pfam" id="PF01678">
    <property type="entry name" value="DAP_epimerase"/>
    <property type="match status" value="2"/>
</dbReference>
<dbReference type="Gene3D" id="3.10.310.10">
    <property type="entry name" value="Diaminopimelate Epimerase, Chain A, domain 1"/>
    <property type="match status" value="2"/>
</dbReference>
<comment type="subunit">
    <text evidence="8">Homodimer.</text>
</comment>
<evidence type="ECO:0000256" key="6">
    <source>
        <dbReference type="ARBA" id="ARBA00023235"/>
    </source>
</evidence>
<dbReference type="HAMAP" id="MF_00197">
    <property type="entry name" value="DAP_epimerase"/>
    <property type="match status" value="1"/>
</dbReference>
<dbReference type="PANTHER" id="PTHR31689">
    <property type="entry name" value="DIAMINOPIMELATE EPIMERASE, CHLOROPLASTIC"/>
    <property type="match status" value="1"/>
</dbReference>
<keyword evidence="5 8" id="KW-0457">Lysine biosynthesis</keyword>
<evidence type="ECO:0000256" key="3">
    <source>
        <dbReference type="ARBA" id="ARBA00013080"/>
    </source>
</evidence>
<feature type="active site" description="Proton acceptor" evidence="8">
    <location>
        <position position="217"/>
    </location>
</feature>
<comment type="pathway">
    <text evidence="1 8">Amino-acid biosynthesis; L-lysine biosynthesis via DAP pathway; DL-2,6-diaminopimelate from LL-2,6-diaminopimelate: step 1/1.</text>
</comment>
<comment type="function">
    <text evidence="8">Catalyzes the stereoinversion of LL-2,6-diaminopimelate (L,L-DAP) to meso-diaminopimelate (meso-DAP), a precursor of L-lysine and an essential component of the bacterial peptidoglycan.</text>
</comment>
<gene>
    <name evidence="8" type="primary">dapF</name>
    <name evidence="10" type="ORF">SAMN02745941_02400</name>
</gene>
<dbReference type="GO" id="GO:0009089">
    <property type="term" value="P:lysine biosynthetic process via diaminopimelate"/>
    <property type="evidence" value="ECO:0007669"/>
    <property type="project" value="UniProtKB-UniRule"/>
</dbReference>
<protein>
    <recommendedName>
        <fullName evidence="3 8">Diaminopimelate epimerase</fullName>
        <shortName evidence="8">DAP epimerase</shortName>
        <ecNumber evidence="3 8">5.1.1.7</ecNumber>
    </recommendedName>
    <alternativeName>
        <fullName evidence="8">PLP-independent amino acid racemase</fullName>
    </alternativeName>
</protein>
<evidence type="ECO:0000313" key="11">
    <source>
        <dbReference type="Proteomes" id="UP000184241"/>
    </source>
</evidence>
<dbReference type="EC" id="5.1.1.7" evidence="3 8"/>
<proteinExistence type="inferred from homology"/>
<evidence type="ECO:0000256" key="1">
    <source>
        <dbReference type="ARBA" id="ARBA00005196"/>
    </source>
</evidence>